<evidence type="ECO:0000256" key="1">
    <source>
        <dbReference type="ARBA" id="ARBA00022737"/>
    </source>
</evidence>
<dbReference type="AlphaFoldDB" id="A0AAN9TV17"/>
<dbReference type="InterPro" id="IPR011990">
    <property type="entry name" value="TPR-like_helical_dom_sf"/>
</dbReference>
<feature type="repeat" description="TPR" evidence="3">
    <location>
        <begin position="256"/>
        <end position="289"/>
    </location>
</feature>
<dbReference type="InterPro" id="IPR052384">
    <property type="entry name" value="TMTC_O-mannosyltransferase"/>
</dbReference>
<keyword evidence="5" id="KW-1185">Reference proteome</keyword>
<dbReference type="SUPFAM" id="SSF48452">
    <property type="entry name" value="TPR-like"/>
    <property type="match status" value="2"/>
</dbReference>
<dbReference type="Pfam" id="PF13181">
    <property type="entry name" value="TPR_8"/>
    <property type="match status" value="4"/>
</dbReference>
<dbReference type="Proteomes" id="UP001367676">
    <property type="component" value="Unassembled WGS sequence"/>
</dbReference>
<dbReference type="Pfam" id="PF13432">
    <property type="entry name" value="TPR_16"/>
    <property type="match status" value="1"/>
</dbReference>
<organism evidence="4 5">
    <name type="scientific">Parthenolecanium corni</name>
    <dbReference type="NCBI Taxonomy" id="536013"/>
    <lineage>
        <taxon>Eukaryota</taxon>
        <taxon>Metazoa</taxon>
        <taxon>Ecdysozoa</taxon>
        <taxon>Arthropoda</taxon>
        <taxon>Hexapoda</taxon>
        <taxon>Insecta</taxon>
        <taxon>Pterygota</taxon>
        <taxon>Neoptera</taxon>
        <taxon>Paraneoptera</taxon>
        <taxon>Hemiptera</taxon>
        <taxon>Sternorrhyncha</taxon>
        <taxon>Coccoidea</taxon>
        <taxon>Coccidae</taxon>
        <taxon>Parthenolecanium</taxon>
    </lineage>
</organism>
<gene>
    <name evidence="4" type="ORF">V9T40_002745</name>
</gene>
<keyword evidence="2 3" id="KW-0802">TPR repeat</keyword>
<dbReference type="SMART" id="SM00028">
    <property type="entry name" value="TPR"/>
    <property type="match status" value="8"/>
</dbReference>
<dbReference type="Gene3D" id="1.25.40.10">
    <property type="entry name" value="Tetratricopeptide repeat domain"/>
    <property type="match status" value="3"/>
</dbReference>
<evidence type="ECO:0000313" key="4">
    <source>
        <dbReference type="EMBL" id="KAK7591132.1"/>
    </source>
</evidence>
<keyword evidence="1" id="KW-0677">Repeat</keyword>
<name>A0AAN9TV17_9HEMI</name>
<dbReference type="EMBL" id="JBBCAQ010000022">
    <property type="protein sequence ID" value="KAK7591132.1"/>
    <property type="molecule type" value="Genomic_DNA"/>
</dbReference>
<feature type="repeat" description="TPR" evidence="3">
    <location>
        <begin position="323"/>
        <end position="356"/>
    </location>
</feature>
<evidence type="ECO:0000256" key="3">
    <source>
        <dbReference type="PROSITE-ProRule" id="PRU00339"/>
    </source>
</evidence>
<evidence type="ECO:0000313" key="5">
    <source>
        <dbReference type="Proteomes" id="UP001367676"/>
    </source>
</evidence>
<dbReference type="PROSITE" id="PS50005">
    <property type="entry name" value="TPR"/>
    <property type="match status" value="2"/>
</dbReference>
<dbReference type="Pfam" id="PF07719">
    <property type="entry name" value="TPR_2"/>
    <property type="match status" value="1"/>
</dbReference>
<protein>
    <recommendedName>
        <fullName evidence="6">Tetratricopeptide repeat protein</fullName>
    </recommendedName>
</protein>
<dbReference type="InterPro" id="IPR013105">
    <property type="entry name" value="TPR_2"/>
</dbReference>
<reference evidence="4 5" key="1">
    <citation type="submission" date="2024-03" db="EMBL/GenBank/DDBJ databases">
        <title>Adaptation during the transition from Ophiocordyceps entomopathogen to insect associate is accompanied by gene loss and intensified selection.</title>
        <authorList>
            <person name="Ward C.M."/>
            <person name="Onetto C.A."/>
            <person name="Borneman A.R."/>
        </authorList>
    </citation>
    <scope>NUCLEOTIDE SEQUENCE [LARGE SCALE GENOMIC DNA]</scope>
    <source>
        <strain evidence="4">AWRI1</strain>
        <tissue evidence="4">Single Adult Female</tissue>
    </source>
</reference>
<comment type="caution">
    <text evidence="4">The sequence shown here is derived from an EMBL/GenBank/DDBJ whole genome shotgun (WGS) entry which is preliminary data.</text>
</comment>
<dbReference type="InterPro" id="IPR019734">
    <property type="entry name" value="TPR_rpt"/>
</dbReference>
<evidence type="ECO:0008006" key="6">
    <source>
        <dbReference type="Google" id="ProtNLM"/>
    </source>
</evidence>
<dbReference type="GO" id="GO:0000030">
    <property type="term" value="F:mannosyltransferase activity"/>
    <property type="evidence" value="ECO:0007669"/>
    <property type="project" value="TreeGrafter"/>
</dbReference>
<dbReference type="PANTHER" id="PTHR44216:SF3">
    <property type="entry name" value="PROTEIN O-MANNOSYL-TRANSFERASE TMTC2"/>
    <property type="match status" value="1"/>
</dbReference>
<evidence type="ECO:0000256" key="2">
    <source>
        <dbReference type="ARBA" id="ARBA00022803"/>
    </source>
</evidence>
<sequence length="384" mass="44222">MDSIPPVTSTFDPPRTVLRNNDWLNEENLYKSSIAINPPKAYGNLGSVLSDAGRLAEAEAAFRTALKYRFNMADVHYNLAMLLENTRRPNEAIISYNLAIKFRPTLAVAYLKLGQLLLTMNREEEAKQLLHNCSKLDGNGLKDVKVHEIAKIEAMIKLASIESKNGYHQNALSIYMQAIVSAPAYYKPQELYNSIGKTLIKMEKYEEAEKWFRYVIGETEFERRELLDLNSFVNNSKIEKQEWLKILKRSQKFNDPFIYLQYGQLLFDMKKYKESAEILKKVLTKMPNDIELLKNTANICRIAGLLSDAKKYYKEIVHLQPDATSYNALGTILYLRGEYNESKLAYQSSLKLNPDNVAVRQNLQKLKCILYNRNNSSNLDKTME</sequence>
<dbReference type="GO" id="GO:0005789">
    <property type="term" value="C:endoplasmic reticulum membrane"/>
    <property type="evidence" value="ECO:0007669"/>
    <property type="project" value="TreeGrafter"/>
</dbReference>
<dbReference type="GO" id="GO:0035269">
    <property type="term" value="P:protein O-linked glycosylation via mannose"/>
    <property type="evidence" value="ECO:0007669"/>
    <property type="project" value="TreeGrafter"/>
</dbReference>
<proteinExistence type="predicted"/>
<dbReference type="PANTHER" id="PTHR44216">
    <property type="entry name" value="PROTEIN O-MANNOSYL-TRANSFERASE TMTC2"/>
    <property type="match status" value="1"/>
</dbReference>
<accession>A0AAN9TV17</accession>